<dbReference type="Proteomes" id="UP000078559">
    <property type="component" value="Chromosome 8"/>
</dbReference>
<dbReference type="InterPro" id="IPR036388">
    <property type="entry name" value="WH-like_DNA-bd_sf"/>
</dbReference>
<dbReference type="OrthoDB" id="3340390at2759"/>
<dbReference type="SUPFAM" id="SSF46785">
    <property type="entry name" value="Winged helix' DNA-binding domain"/>
    <property type="match status" value="1"/>
</dbReference>
<evidence type="ECO:0000313" key="2">
    <source>
        <dbReference type="Proteomes" id="UP000078559"/>
    </source>
</evidence>
<dbReference type="AlphaFoldDB" id="A0A194W5U7"/>
<gene>
    <name evidence="1" type="ORF">VM1G_07831</name>
</gene>
<protein>
    <submittedName>
        <fullName evidence="1">Uncharacterized protein</fullName>
    </submittedName>
</protein>
<dbReference type="SMR" id="A0A194W5U7"/>
<name>A0A194W5U7_CYTMA</name>
<sequence>MSSSDASVPLSVALSPGDGEAVPGLIEDIRSGVDTWRGFENDEDDTKLALTCGVDKGLWKLMAKNGDRPQKVSSLAWALGWDPELLKRMMRYLAAMGYPIQETGVDGYKPTNFTKAMSIDVIGNDYLPT</sequence>
<dbReference type="InterPro" id="IPR036390">
    <property type="entry name" value="WH_DNA-bd_sf"/>
</dbReference>
<accession>A0A194W5U7</accession>
<dbReference type="Gene3D" id="1.10.10.10">
    <property type="entry name" value="Winged helix-like DNA-binding domain superfamily/Winged helix DNA-binding domain"/>
    <property type="match status" value="1"/>
</dbReference>
<proteinExistence type="predicted"/>
<reference evidence="1" key="1">
    <citation type="submission" date="2014-12" db="EMBL/GenBank/DDBJ databases">
        <title>Genome Sequence of Valsa Canker Pathogens Uncovers a Specific Adaption of Colonization on Woody Bark.</title>
        <authorList>
            <person name="Yin Z."/>
            <person name="Liu H."/>
            <person name="Gao X."/>
            <person name="Li Z."/>
            <person name="Song N."/>
            <person name="Ke X."/>
            <person name="Dai Q."/>
            <person name="Wu Y."/>
            <person name="Sun Y."/>
            <person name="Xu J.-R."/>
            <person name="Kang Z.K."/>
            <person name="Wang L."/>
            <person name="Huang L."/>
        </authorList>
    </citation>
    <scope>NUCLEOTIDE SEQUENCE [LARGE SCALE GENOMIC DNA]</scope>
    <source>
        <strain evidence="1">03-8</strain>
    </source>
</reference>
<evidence type="ECO:0000313" key="1">
    <source>
        <dbReference type="EMBL" id="KUI71849.1"/>
    </source>
</evidence>
<organism evidence="1 2">
    <name type="scientific">Cytospora mali</name>
    <name type="common">Apple Valsa canker fungus</name>
    <name type="synonym">Valsa mali</name>
    <dbReference type="NCBI Taxonomy" id="578113"/>
    <lineage>
        <taxon>Eukaryota</taxon>
        <taxon>Fungi</taxon>
        <taxon>Dikarya</taxon>
        <taxon>Ascomycota</taxon>
        <taxon>Pezizomycotina</taxon>
        <taxon>Sordariomycetes</taxon>
        <taxon>Sordariomycetidae</taxon>
        <taxon>Diaporthales</taxon>
        <taxon>Cytosporaceae</taxon>
        <taxon>Cytospora</taxon>
    </lineage>
</organism>
<dbReference type="EMBL" id="CM003105">
    <property type="protein sequence ID" value="KUI71849.1"/>
    <property type="molecule type" value="Genomic_DNA"/>
</dbReference>
<keyword evidence="2" id="KW-1185">Reference proteome</keyword>